<dbReference type="Pfam" id="PF10923">
    <property type="entry name" value="BrxC_BrxD"/>
    <property type="match status" value="1"/>
</dbReference>
<keyword evidence="2" id="KW-0067">ATP-binding</keyword>
<keyword evidence="3" id="KW-1185">Reference proteome</keyword>
<protein>
    <submittedName>
        <fullName evidence="2">ATP-binding protein</fullName>
    </submittedName>
</protein>
<dbReference type="InterPro" id="IPR027417">
    <property type="entry name" value="P-loop_NTPase"/>
</dbReference>
<keyword evidence="2" id="KW-0547">Nucleotide-binding</keyword>
<comment type="caution">
    <text evidence="2">The sequence shown here is derived from an EMBL/GenBank/DDBJ whole genome shotgun (WGS) entry which is preliminary data.</text>
</comment>
<accession>A0ABS4BG70</accession>
<feature type="region of interest" description="Disordered" evidence="1">
    <location>
        <begin position="420"/>
        <end position="439"/>
    </location>
</feature>
<dbReference type="RefSeq" id="WP_209594183.1">
    <property type="nucleotide sequence ID" value="NZ_JAGJCF010000005.1"/>
</dbReference>
<dbReference type="InterPro" id="IPR021228">
    <property type="entry name" value="BrxD"/>
</dbReference>
<organism evidence="2 3">
    <name type="scientific">Jiella mangrovi</name>
    <dbReference type="NCBI Taxonomy" id="2821407"/>
    <lineage>
        <taxon>Bacteria</taxon>
        <taxon>Pseudomonadati</taxon>
        <taxon>Pseudomonadota</taxon>
        <taxon>Alphaproteobacteria</taxon>
        <taxon>Hyphomicrobiales</taxon>
        <taxon>Aurantimonadaceae</taxon>
        <taxon>Jiella</taxon>
    </lineage>
</organism>
<evidence type="ECO:0000313" key="3">
    <source>
        <dbReference type="Proteomes" id="UP000678276"/>
    </source>
</evidence>
<sequence>MTRQPAIRPKERDTIIQALSAGVVPRTGLRHVQVGRAAEVGALVRDIDRIADDGSAIRFVIGEYGAGKTFFLNLVRLIALERKLVTLHADLAPDRRVHASNGQARSLYAEAVRNMATRTRPEGGALASVVERFVTECVKEAEGFGRDVEQVIDAKLAQLQEHVGGYDYATVLKAYWRGSENGSDETKSAALRWLRGEYSTKTEARQALGVRNIIDDGDVYDALKLLSAFVRLAGYDGMLVVFDEMVNLYKLQSSQARNQNFEQILRMLNDVLQGNVGGIGFVFGGTPEFLMDPRRGLYSYQALQSRLAENTFAGSGLVDLSGPVLRLQNLTPEDLLVLLANIRSVFAGGNPENHLVPDEALQAFMVHCSQKIGEAYFRTPRNTIKSFVQLLAILEQNPGTTWQGLVGEADVTVDVEADVADGDASDTGTEGDELETLRL</sequence>
<dbReference type="EMBL" id="JAGJCF010000005">
    <property type="protein sequence ID" value="MBP0615752.1"/>
    <property type="molecule type" value="Genomic_DNA"/>
</dbReference>
<dbReference type="Proteomes" id="UP000678276">
    <property type="component" value="Unassembled WGS sequence"/>
</dbReference>
<dbReference type="SUPFAM" id="SSF52540">
    <property type="entry name" value="P-loop containing nucleoside triphosphate hydrolases"/>
    <property type="match status" value="1"/>
</dbReference>
<evidence type="ECO:0000313" key="2">
    <source>
        <dbReference type="EMBL" id="MBP0615752.1"/>
    </source>
</evidence>
<gene>
    <name evidence="2" type="ORF">J6595_09185</name>
</gene>
<proteinExistence type="predicted"/>
<reference evidence="2 3" key="1">
    <citation type="submission" date="2021-04" db="EMBL/GenBank/DDBJ databases">
        <title>Whole genome sequence of Jiella sp. KSK16Y-1.</title>
        <authorList>
            <person name="Tuo L."/>
        </authorList>
    </citation>
    <scope>NUCLEOTIDE SEQUENCE [LARGE SCALE GENOMIC DNA]</scope>
    <source>
        <strain evidence="2 3">KSK16Y-1</strain>
    </source>
</reference>
<name>A0ABS4BG70_9HYPH</name>
<evidence type="ECO:0000256" key="1">
    <source>
        <dbReference type="SAM" id="MobiDB-lite"/>
    </source>
</evidence>
<dbReference type="GO" id="GO:0005524">
    <property type="term" value="F:ATP binding"/>
    <property type="evidence" value="ECO:0007669"/>
    <property type="project" value="UniProtKB-KW"/>
</dbReference>